<keyword evidence="3 8" id="KW-0328">Glycosyltransferase</keyword>
<evidence type="ECO:0000256" key="4">
    <source>
        <dbReference type="ARBA" id="ARBA00022679"/>
    </source>
</evidence>
<dbReference type="RefSeq" id="XP_038066292.1">
    <property type="nucleotide sequence ID" value="XM_038210364.1"/>
</dbReference>
<keyword evidence="7 8" id="KW-0472">Membrane</keyword>
<evidence type="ECO:0000256" key="8">
    <source>
        <dbReference type="RuleBase" id="RU366017"/>
    </source>
</evidence>
<evidence type="ECO:0000256" key="6">
    <source>
        <dbReference type="ARBA" id="ARBA00022989"/>
    </source>
</evidence>
<evidence type="ECO:0000256" key="3">
    <source>
        <dbReference type="ARBA" id="ARBA00022676"/>
    </source>
</evidence>
<dbReference type="PANTHER" id="PTHR21461:SF87">
    <property type="entry name" value="GH12965P"/>
    <property type="match status" value="1"/>
</dbReference>
<dbReference type="AlphaFoldDB" id="A0A914AR95"/>
<evidence type="ECO:0000313" key="10">
    <source>
        <dbReference type="Proteomes" id="UP000887568"/>
    </source>
</evidence>
<reference evidence="9" key="1">
    <citation type="submission" date="2022-11" db="UniProtKB">
        <authorList>
            <consortium name="EnsemblMetazoa"/>
        </authorList>
    </citation>
    <scope>IDENTIFICATION</scope>
</reference>
<dbReference type="OrthoDB" id="2526284at2759"/>
<evidence type="ECO:0000256" key="2">
    <source>
        <dbReference type="ARBA" id="ARBA00007647"/>
    </source>
</evidence>
<evidence type="ECO:0000256" key="7">
    <source>
        <dbReference type="ARBA" id="ARBA00023136"/>
    </source>
</evidence>
<sequence>MSSSLSEKEVLLSDQLNLQTVSKEVDTFEMCRRKVNTQTLLLVGLLASMALFIYLLSTGGIYYYDADFNLHIGMHLDAMLDREGSRGQIRATKKLVLDEKAYDKYKALNGSMYRYSTPRDYSCFFKDKLQSPNMPDVHSAFADPIAGHVIFVGLKFLKQKWHREVFACEFPDGDSTRSSPVVDDKRSFGVMPQYVVVITCPLPDRYRWRAYFNMTLRSLSSDAAYSNITICTSGVSPDTQYQLAICTMVKSADSFIPDWLDFHRYVGVEHVFIYDNEKEDETKLPATVKEYVDEGFVTIIPWAHSVSHYKTYLEVQIAHENDCIWRHKHDVDWMIKIDVDEYIQPMDARRPRITDYLQDAALQNLAALRIQNWFFGHPQHITPRGDSAIARNLWRSEKPTLQNTGHDKNILRPINVHYFKIHNVKLGGDIISADPYRELRMVHYRVDNPRALRFELPDFNVRDKSMLRLRDLVKASKGHRKN</sequence>
<dbReference type="InterPro" id="IPR008166">
    <property type="entry name" value="Glyco_transf_92"/>
</dbReference>
<dbReference type="PANTHER" id="PTHR21461">
    <property type="entry name" value="GLYCOSYLTRANSFERASE FAMILY 92 PROTEIN"/>
    <property type="match status" value="1"/>
</dbReference>
<keyword evidence="10" id="KW-1185">Reference proteome</keyword>
<dbReference type="EC" id="2.4.1.-" evidence="8"/>
<keyword evidence="4 8" id="KW-0808">Transferase</keyword>
<comment type="subcellular location">
    <subcellularLocation>
        <location evidence="1">Membrane</location>
        <topology evidence="1">Single-pass membrane protein</topology>
    </subcellularLocation>
</comment>
<dbReference type="OMA" id="MPQYVVV"/>
<dbReference type="Pfam" id="PF01697">
    <property type="entry name" value="Glyco_transf_92"/>
    <property type="match status" value="1"/>
</dbReference>
<dbReference type="EnsemblMetazoa" id="XM_038210364.1">
    <property type="protein sequence ID" value="XP_038066292.1"/>
    <property type="gene ID" value="LOC119736317"/>
</dbReference>
<accession>A0A914AR95</accession>
<comment type="similarity">
    <text evidence="2 8">Belongs to the glycosyltransferase 92 family.</text>
</comment>
<dbReference type="GO" id="GO:0005737">
    <property type="term" value="C:cytoplasm"/>
    <property type="evidence" value="ECO:0007669"/>
    <property type="project" value="TreeGrafter"/>
</dbReference>
<organism evidence="9 10">
    <name type="scientific">Patiria miniata</name>
    <name type="common">Bat star</name>
    <name type="synonym">Asterina miniata</name>
    <dbReference type="NCBI Taxonomy" id="46514"/>
    <lineage>
        <taxon>Eukaryota</taxon>
        <taxon>Metazoa</taxon>
        <taxon>Echinodermata</taxon>
        <taxon>Eleutherozoa</taxon>
        <taxon>Asterozoa</taxon>
        <taxon>Asteroidea</taxon>
        <taxon>Valvatacea</taxon>
        <taxon>Valvatida</taxon>
        <taxon>Asterinidae</taxon>
        <taxon>Patiria</taxon>
    </lineage>
</organism>
<dbReference type="GO" id="GO:0016757">
    <property type="term" value="F:glycosyltransferase activity"/>
    <property type="evidence" value="ECO:0007669"/>
    <property type="project" value="UniProtKB-UniRule"/>
</dbReference>
<keyword evidence="5 8" id="KW-0812">Transmembrane</keyword>
<dbReference type="GO" id="GO:0016020">
    <property type="term" value="C:membrane"/>
    <property type="evidence" value="ECO:0007669"/>
    <property type="project" value="UniProtKB-SubCell"/>
</dbReference>
<dbReference type="Proteomes" id="UP000887568">
    <property type="component" value="Unplaced"/>
</dbReference>
<protein>
    <recommendedName>
        <fullName evidence="8">Glycosyltransferase family 92 protein</fullName>
        <ecNumber evidence="8">2.4.1.-</ecNumber>
    </recommendedName>
</protein>
<name>A0A914AR95_PATMI</name>
<dbReference type="GeneID" id="119736317"/>
<proteinExistence type="inferred from homology"/>
<evidence type="ECO:0000313" key="9">
    <source>
        <dbReference type="EnsemblMetazoa" id="XP_038066292.1"/>
    </source>
</evidence>
<evidence type="ECO:0000256" key="1">
    <source>
        <dbReference type="ARBA" id="ARBA00004167"/>
    </source>
</evidence>
<evidence type="ECO:0000256" key="5">
    <source>
        <dbReference type="ARBA" id="ARBA00022692"/>
    </source>
</evidence>
<keyword evidence="6 8" id="KW-1133">Transmembrane helix</keyword>
<feature type="transmembrane region" description="Helical" evidence="8">
    <location>
        <begin position="40"/>
        <end position="64"/>
    </location>
</feature>